<reference evidence="1 2" key="1">
    <citation type="submission" date="2019-07" db="EMBL/GenBank/DDBJ databases">
        <title>Whole genome shotgun sequence of Reyranella soli NBRC 108950.</title>
        <authorList>
            <person name="Hosoyama A."/>
            <person name="Uohara A."/>
            <person name="Ohji S."/>
            <person name="Ichikawa N."/>
        </authorList>
    </citation>
    <scope>NUCLEOTIDE SEQUENCE [LARGE SCALE GENOMIC DNA]</scope>
    <source>
        <strain evidence="1 2">NBRC 108950</strain>
    </source>
</reference>
<dbReference type="AlphaFoldDB" id="A0A512NR41"/>
<protein>
    <submittedName>
        <fullName evidence="1">Uncharacterized protein</fullName>
    </submittedName>
</protein>
<comment type="caution">
    <text evidence="1">The sequence shown here is derived from an EMBL/GenBank/DDBJ whole genome shotgun (WGS) entry which is preliminary data.</text>
</comment>
<sequence length="96" mass="10654">MARITGLGAPRLRWALLVLDRLALAMNVVSALHDVSRRNPASWRRISAIGARTDIMGDRRERVAYDVVTAGLVERHVDDVSLVMLTHQGWALPATK</sequence>
<evidence type="ECO:0000313" key="2">
    <source>
        <dbReference type="Proteomes" id="UP000321058"/>
    </source>
</evidence>
<keyword evidence="2" id="KW-1185">Reference proteome</keyword>
<evidence type="ECO:0000313" key="1">
    <source>
        <dbReference type="EMBL" id="GEP61413.1"/>
    </source>
</evidence>
<dbReference type="Proteomes" id="UP000321058">
    <property type="component" value="Unassembled WGS sequence"/>
</dbReference>
<name>A0A512NR41_9HYPH</name>
<proteinExistence type="predicted"/>
<dbReference type="EMBL" id="BKAJ01000221">
    <property type="protein sequence ID" value="GEP61413.1"/>
    <property type="molecule type" value="Genomic_DNA"/>
</dbReference>
<accession>A0A512NR41</accession>
<gene>
    <name evidence="1" type="ORF">RSO01_85790</name>
</gene>
<organism evidence="1 2">
    <name type="scientific">Reyranella soli</name>
    <dbReference type="NCBI Taxonomy" id="1230389"/>
    <lineage>
        <taxon>Bacteria</taxon>
        <taxon>Pseudomonadati</taxon>
        <taxon>Pseudomonadota</taxon>
        <taxon>Alphaproteobacteria</taxon>
        <taxon>Hyphomicrobiales</taxon>
        <taxon>Reyranellaceae</taxon>
        <taxon>Reyranella</taxon>
    </lineage>
</organism>
<dbReference type="RefSeq" id="WP_147156709.1">
    <property type="nucleotide sequence ID" value="NZ_BKAJ01000221.1"/>
</dbReference>